<dbReference type="STRING" id="457570.Nther_2357"/>
<dbReference type="SUPFAM" id="SSF81891">
    <property type="entry name" value="Poly A polymerase C-terminal region-like"/>
    <property type="match status" value="1"/>
</dbReference>
<dbReference type="KEGG" id="nth:Nther_2357"/>
<dbReference type="FunCoup" id="B2A0P2">
    <property type="interactions" value="51"/>
</dbReference>
<keyword evidence="5" id="KW-0547">Nucleotide-binding</keyword>
<evidence type="ECO:0000313" key="11">
    <source>
        <dbReference type="Proteomes" id="UP000001683"/>
    </source>
</evidence>
<dbReference type="RefSeq" id="WP_012448772.1">
    <property type="nucleotide sequence ID" value="NC_010718.1"/>
</dbReference>
<name>B2A0P2_NATTJ</name>
<dbReference type="HOGENOM" id="CLU_015961_6_2_9"/>
<keyword evidence="1 8" id="KW-0808">Transferase</keyword>
<dbReference type="GO" id="GO:0046872">
    <property type="term" value="F:metal ion binding"/>
    <property type="evidence" value="ECO:0007669"/>
    <property type="project" value="UniProtKB-KW"/>
</dbReference>
<evidence type="ECO:0000259" key="9">
    <source>
        <dbReference type="Pfam" id="PF01743"/>
    </source>
</evidence>
<dbReference type="Gene3D" id="1.10.3090.10">
    <property type="entry name" value="cca-adding enzyme, domain 2"/>
    <property type="match status" value="1"/>
</dbReference>
<evidence type="ECO:0000256" key="8">
    <source>
        <dbReference type="RuleBase" id="RU003953"/>
    </source>
</evidence>
<dbReference type="PANTHER" id="PTHR47545">
    <property type="entry name" value="MULTIFUNCTIONAL CCA PROTEIN"/>
    <property type="match status" value="1"/>
</dbReference>
<keyword evidence="2" id="KW-0819">tRNA processing</keyword>
<keyword evidence="7 8" id="KW-0694">RNA-binding</keyword>
<protein>
    <submittedName>
        <fullName evidence="10">Polynucleotide adenylyltransferase region</fullName>
    </submittedName>
</protein>
<evidence type="ECO:0000256" key="7">
    <source>
        <dbReference type="ARBA" id="ARBA00022884"/>
    </source>
</evidence>
<keyword evidence="4" id="KW-0479">Metal-binding</keyword>
<dbReference type="GO" id="GO:0016779">
    <property type="term" value="F:nucleotidyltransferase activity"/>
    <property type="evidence" value="ECO:0007669"/>
    <property type="project" value="UniProtKB-KW"/>
</dbReference>
<evidence type="ECO:0000256" key="1">
    <source>
        <dbReference type="ARBA" id="ARBA00022679"/>
    </source>
</evidence>
<keyword evidence="3 10" id="KW-0548">Nucleotidyltransferase</keyword>
<dbReference type="AlphaFoldDB" id="B2A0P2"/>
<dbReference type="InParanoid" id="B2A0P2"/>
<keyword evidence="11" id="KW-1185">Reference proteome</keyword>
<comment type="similarity">
    <text evidence="8">Belongs to the tRNA nucleotidyltransferase/poly(A) polymerase family.</text>
</comment>
<dbReference type="SUPFAM" id="SSF81301">
    <property type="entry name" value="Nucleotidyltransferase"/>
    <property type="match status" value="1"/>
</dbReference>
<evidence type="ECO:0000256" key="4">
    <source>
        <dbReference type="ARBA" id="ARBA00022723"/>
    </source>
</evidence>
<feature type="domain" description="Poly A polymerase head" evidence="9">
    <location>
        <begin position="25"/>
        <end position="125"/>
    </location>
</feature>
<evidence type="ECO:0000256" key="5">
    <source>
        <dbReference type="ARBA" id="ARBA00022741"/>
    </source>
</evidence>
<accession>B2A0P2</accession>
<proteinExistence type="inferred from homology"/>
<evidence type="ECO:0000256" key="6">
    <source>
        <dbReference type="ARBA" id="ARBA00022842"/>
    </source>
</evidence>
<dbReference type="EMBL" id="CP001034">
    <property type="protein sequence ID" value="ACB85922.1"/>
    <property type="molecule type" value="Genomic_DNA"/>
</dbReference>
<reference evidence="10 11" key="2">
    <citation type="journal article" date="2011" name="J. Bacteriol.">
        <title>Complete genome sequence of the anaerobic, halophilic alkalithermophile Natranaerobius thermophilus JW/NM-WN-LF.</title>
        <authorList>
            <person name="Zhao B."/>
            <person name="Mesbah N.M."/>
            <person name="Dalin E."/>
            <person name="Goodwin L."/>
            <person name="Nolan M."/>
            <person name="Pitluck S."/>
            <person name="Chertkov O."/>
            <person name="Brettin T.S."/>
            <person name="Han J."/>
            <person name="Larimer F.W."/>
            <person name="Land M.L."/>
            <person name="Hauser L."/>
            <person name="Kyrpides N."/>
            <person name="Wiegel J."/>
        </authorList>
    </citation>
    <scope>NUCLEOTIDE SEQUENCE [LARGE SCALE GENOMIC DNA]</scope>
    <source>
        <strain evidence="11">ATCC BAA-1301 / DSM 18059 / JW/NM-WN-LF</strain>
    </source>
</reference>
<evidence type="ECO:0000256" key="2">
    <source>
        <dbReference type="ARBA" id="ARBA00022694"/>
    </source>
</evidence>
<dbReference type="InterPro" id="IPR002646">
    <property type="entry name" value="PolA_pol_head_dom"/>
</dbReference>
<organism evidence="10 11">
    <name type="scientific">Natranaerobius thermophilus (strain ATCC BAA-1301 / DSM 18059 / JW/NM-WN-LF)</name>
    <dbReference type="NCBI Taxonomy" id="457570"/>
    <lineage>
        <taxon>Bacteria</taxon>
        <taxon>Bacillati</taxon>
        <taxon>Bacillota</taxon>
        <taxon>Clostridia</taxon>
        <taxon>Natranaerobiales</taxon>
        <taxon>Natranaerobiaceae</taxon>
        <taxon>Natranaerobius</taxon>
    </lineage>
</organism>
<reference evidence="10 11" key="1">
    <citation type="submission" date="2008-04" db="EMBL/GenBank/DDBJ databases">
        <title>Complete sequence of chromosome of Natranaerobius thermophilus JW/NM-WN-LF.</title>
        <authorList>
            <consortium name="US DOE Joint Genome Institute"/>
            <person name="Copeland A."/>
            <person name="Lucas S."/>
            <person name="Lapidus A."/>
            <person name="Glavina del Rio T."/>
            <person name="Dalin E."/>
            <person name="Tice H."/>
            <person name="Bruce D."/>
            <person name="Goodwin L."/>
            <person name="Pitluck S."/>
            <person name="Chertkov O."/>
            <person name="Brettin T."/>
            <person name="Detter J.C."/>
            <person name="Han C."/>
            <person name="Kuske C.R."/>
            <person name="Schmutz J."/>
            <person name="Larimer F."/>
            <person name="Land M."/>
            <person name="Hauser L."/>
            <person name="Kyrpides N."/>
            <person name="Lykidis A."/>
            <person name="Mesbah N.M."/>
            <person name="Wiegel J."/>
        </authorList>
    </citation>
    <scope>NUCLEOTIDE SEQUENCE [LARGE SCALE GENOMIC DNA]</scope>
    <source>
        <strain evidence="11">ATCC BAA-1301 / DSM 18059 / JW/NM-WN-LF</strain>
    </source>
</reference>
<dbReference type="InterPro" id="IPR043519">
    <property type="entry name" value="NT_sf"/>
</dbReference>
<gene>
    <name evidence="10" type="ordered locus">Nther_2357</name>
</gene>
<dbReference type="Proteomes" id="UP000001683">
    <property type="component" value="Chromosome"/>
</dbReference>
<dbReference type="Gene3D" id="3.30.460.10">
    <property type="entry name" value="Beta Polymerase, domain 2"/>
    <property type="match status" value="1"/>
</dbReference>
<keyword evidence="6" id="KW-0460">Magnesium</keyword>
<dbReference type="InterPro" id="IPR050124">
    <property type="entry name" value="tRNA_CCA-adding_enzyme"/>
</dbReference>
<dbReference type="OrthoDB" id="9805698at2"/>
<sequence length="460" mass="53385">MTYNLEIALNSLIDRSGAKLIGKGFLVGGSLRDLLSGKIPVDLDLVFNREDLEVIVENLQLSQRRSDKGDKFIILDQGRQIFRFIPAEPETKIFVDLMPLKGRDLQEDLGCRDFTINAMALSLDKMIVKPNPKQGSVDEGSELLFKIPNSTKKMEQLIIDPFQGKLDLKHKVVRPVSQRIMENDPLRCLRAFRFFVLGYDLSREILNLIEEGEYSWSDIYGQIAQERIYHEMKAIWASNSSLQRQAQLLQLMQVLGFDEHINFRQNNLITLSSILEMLLDSWSWSKTYPQINRFELAFLLWDLAGFNFYEELTLPKSLKSLQEGVLRGRQQIPVNVCSKCRYRFYARELVKFRDSTWLKLESLGWLLNFARTQVQEFNSSSNVEFNNSRDMEGVIKLSLKKEAQIIPLLITRYKQIKEKYDGNWLLEHSGKDPGPWLKQALQDLHYQKLIGDESGESNYE</sequence>
<dbReference type="Pfam" id="PF01743">
    <property type="entry name" value="PolyA_pol"/>
    <property type="match status" value="1"/>
</dbReference>
<evidence type="ECO:0000313" key="10">
    <source>
        <dbReference type="EMBL" id="ACB85922.1"/>
    </source>
</evidence>
<dbReference type="GO" id="GO:0003723">
    <property type="term" value="F:RNA binding"/>
    <property type="evidence" value="ECO:0007669"/>
    <property type="project" value="UniProtKB-KW"/>
</dbReference>
<dbReference type="eggNOG" id="COG0617">
    <property type="taxonomic scope" value="Bacteria"/>
</dbReference>
<evidence type="ECO:0000256" key="3">
    <source>
        <dbReference type="ARBA" id="ARBA00022695"/>
    </source>
</evidence>
<dbReference type="GO" id="GO:0008033">
    <property type="term" value="P:tRNA processing"/>
    <property type="evidence" value="ECO:0007669"/>
    <property type="project" value="UniProtKB-KW"/>
</dbReference>
<dbReference type="GO" id="GO:0000166">
    <property type="term" value="F:nucleotide binding"/>
    <property type="evidence" value="ECO:0007669"/>
    <property type="project" value="UniProtKB-KW"/>
</dbReference>